<feature type="compositionally biased region" description="Polar residues" evidence="1">
    <location>
        <begin position="931"/>
        <end position="953"/>
    </location>
</feature>
<feature type="compositionally biased region" description="Polar residues" evidence="1">
    <location>
        <begin position="373"/>
        <end position="388"/>
    </location>
</feature>
<dbReference type="InterPro" id="IPR053236">
    <property type="entry name" value="Cornifin"/>
</dbReference>
<dbReference type="AlphaFoldDB" id="Q7SHB0"/>
<dbReference type="RefSeq" id="XP_965527.2">
    <property type="nucleotide sequence ID" value="XM_960434.2"/>
</dbReference>
<name>Q7SHB0_NEUCR</name>
<reference evidence="2 3" key="1">
    <citation type="journal article" date="2003" name="Nature">
        <title>The genome sequence of the filamentous fungus Neurospora crassa.</title>
        <authorList>
            <person name="Galagan J.E."/>
            <person name="Calvo S.E."/>
            <person name="Borkovich K.A."/>
            <person name="Selker E.U."/>
            <person name="Read N.D."/>
            <person name="Jaffe D."/>
            <person name="FitzHugh W."/>
            <person name="Ma L.J."/>
            <person name="Smirnov S."/>
            <person name="Purcell S."/>
            <person name="Rehman B."/>
            <person name="Elkins T."/>
            <person name="Engels R."/>
            <person name="Wang S."/>
            <person name="Nielsen C.B."/>
            <person name="Butler J."/>
            <person name="Endrizzi M."/>
            <person name="Qui D."/>
            <person name="Ianakiev P."/>
            <person name="Bell-Pedersen D."/>
            <person name="Nelson M.A."/>
            <person name="Werner-Washburne M."/>
            <person name="Selitrennikoff C.P."/>
            <person name="Kinsey J.A."/>
            <person name="Braun E.L."/>
            <person name="Zelter A."/>
            <person name="Schulte U."/>
            <person name="Kothe G.O."/>
            <person name="Jedd G."/>
            <person name="Mewes W."/>
            <person name="Staben C."/>
            <person name="Marcotte E."/>
            <person name="Greenberg D."/>
            <person name="Roy A."/>
            <person name="Foley K."/>
            <person name="Naylor J."/>
            <person name="Stange-Thomann N."/>
            <person name="Barrett R."/>
            <person name="Gnerre S."/>
            <person name="Kamal M."/>
            <person name="Kamvysselis M."/>
            <person name="Mauceli E."/>
            <person name="Bielke C."/>
            <person name="Rudd S."/>
            <person name="Frishman D."/>
            <person name="Krystofova S."/>
            <person name="Rasmussen C."/>
            <person name="Metzenberg R.L."/>
            <person name="Perkins D.D."/>
            <person name="Kroken S."/>
            <person name="Cogoni C."/>
            <person name="Macino G."/>
            <person name="Catcheside D."/>
            <person name="Li W."/>
            <person name="Pratt R.J."/>
            <person name="Osmani S.A."/>
            <person name="DeSouza C.P."/>
            <person name="Glass L."/>
            <person name="Orbach M.J."/>
            <person name="Berglund J.A."/>
            <person name="Voelker R."/>
            <person name="Yarden O."/>
            <person name="Plamann M."/>
            <person name="Seiler S."/>
            <person name="Dunlap J."/>
            <person name="Radford A."/>
            <person name="Aramayo R."/>
            <person name="Natvig D.O."/>
            <person name="Alex L.A."/>
            <person name="Mannhaupt G."/>
            <person name="Ebbole D.J."/>
            <person name="Freitag M."/>
            <person name="Paulsen I."/>
            <person name="Sachs M.S."/>
            <person name="Lander E.S."/>
            <person name="Nusbaum C."/>
            <person name="Birren B."/>
        </authorList>
    </citation>
    <scope>NUCLEOTIDE SEQUENCE [LARGE SCALE GENOMIC DNA]</scope>
    <source>
        <strain evidence="3">ATCC 24698 / 74-OR23-1A / CBS 708.71 / DSM 1257 / FGSC 987</strain>
    </source>
</reference>
<feature type="region of interest" description="Disordered" evidence="1">
    <location>
        <begin position="288"/>
        <end position="406"/>
    </location>
</feature>
<feature type="region of interest" description="Disordered" evidence="1">
    <location>
        <begin position="675"/>
        <end position="696"/>
    </location>
</feature>
<dbReference type="KEGG" id="ncr:NCU01896"/>
<organism evidence="2 3">
    <name type="scientific">Neurospora crassa (strain ATCC 24698 / 74-OR23-1A / CBS 708.71 / DSM 1257 / FGSC 987)</name>
    <dbReference type="NCBI Taxonomy" id="367110"/>
    <lineage>
        <taxon>Eukaryota</taxon>
        <taxon>Fungi</taxon>
        <taxon>Dikarya</taxon>
        <taxon>Ascomycota</taxon>
        <taxon>Pezizomycotina</taxon>
        <taxon>Sordariomycetes</taxon>
        <taxon>Sordariomycetidae</taxon>
        <taxon>Sordariales</taxon>
        <taxon>Sordariaceae</taxon>
        <taxon>Neurospora</taxon>
    </lineage>
</organism>
<dbReference type="InterPro" id="IPR027417">
    <property type="entry name" value="P-loop_NTPase"/>
</dbReference>
<accession>Q7SHB0</accession>
<feature type="compositionally biased region" description="Low complexity" evidence="1">
    <location>
        <begin position="327"/>
        <end position="341"/>
    </location>
</feature>
<dbReference type="PANTHER" id="PTHR13884:SF16">
    <property type="entry name" value="AAA+ ATPASE DOMAIN-CONTAINING PROTEIN-RELATED"/>
    <property type="match status" value="1"/>
</dbReference>
<dbReference type="GeneID" id="3881705"/>
<evidence type="ECO:0000313" key="2">
    <source>
        <dbReference type="EMBL" id="EAA36291.2"/>
    </source>
</evidence>
<evidence type="ECO:0000256" key="1">
    <source>
        <dbReference type="SAM" id="MobiDB-lite"/>
    </source>
</evidence>
<sequence length="1009" mass="107254">MVFKPPPAQAQPSRLTSPPGTGSIPYAPSAHQEVSFSGQPVNSFVSFQHISVSPPYQKYSADELRLADYQANRRYTGSLSGTKVFNPSTLGSSTIGAVNGTAAVSTPKETTGSLFGTSSTGGGSLFGARAPASLFGNNSGVNPNATRSVQISDRPSITFESNSTGGGSLFGAPVSLFGNNSGVNPNATRSVQISDRPSITFESNSTGGGSLFGAPVSLFGNNSGVNSKATRSVQISDTPSLTSGGNSTGGGILFGTPDPISLFGNNSVVHSGATSIFKANNTTGGAFGGNTAQVRLSSQPSTPTPSANTSTSTTNQSSFGIFSLPMATTSTQQSASHTLLSPGTASTKQQPTSHPVSAMLSSTMTPNRDRRSTSATGSESKSASTDQESSSKEESDATSDYESTSEYGNLIPKAHLRLLEHRLDLDELNEISTTPLFTEPVRKYANAIAKSAGGQKPFTQHGLLGGDIGSLESEEPANRDPRVFWNIAAPSSFFICGSQGSGKSHTLSCLLENAMTPCEANVLPHPLTGIVFHYDTFISDTGGSPCEVAWLSSNPKIQVRVLCPPTNIRTMRKLYGRFPNIMIEELRLNQSDLDTRRMLDLMAVSSGTSMPLYLHVLNRVLRDLRIEQQERDGAFDYTAFKHNMFRQELTDQQLAPLKQRLDTLESFMVEQHAKAYEHGREPKSNRSTKASRGNDWTPRPGMLTIVDLSCPCVTAEMACSLFNICLSLFLEQDCNSIGRVIALDEAHKYMSSDTGSAECRTLTDRLLETIRLQRHLGARVIISTQEPTISPKLLDLCSVTIVHRFTSPDWLRALSKHLAGVSKGGKMLEKALAMNQNMADDACIENTGVNSLALDYSDPAMELFSRIVALRVGEALVFAPSAIIGVQKAIPRPPSTSTPAPKPVAGSGPIPHAQNQPNNAVERPTAEMTDNDASQVQPGSVKLGQQSASDKQHQKTVTSAIATLSGTEKLASPTSAVSPATVKRLAHGVLKVRIRNRTTADGGRSIMAA</sequence>
<gene>
    <name evidence="2" type="ORF">NCU01896</name>
</gene>
<feature type="compositionally biased region" description="Low complexity" evidence="1">
    <location>
        <begin position="288"/>
        <end position="318"/>
    </location>
</feature>
<dbReference type="VEuPathDB" id="FungiDB:NCU01896"/>
<dbReference type="PaxDb" id="5141-EFNCRP00000001235"/>
<evidence type="ECO:0008006" key="4">
    <source>
        <dbReference type="Google" id="ProtNLM"/>
    </source>
</evidence>
<proteinExistence type="predicted"/>
<evidence type="ECO:0000313" key="3">
    <source>
        <dbReference type="Proteomes" id="UP000001805"/>
    </source>
</evidence>
<dbReference type="PANTHER" id="PTHR13884">
    <property type="entry name" value="DUF853 DOMAIN-CONTAINING PROTEIN"/>
    <property type="match status" value="1"/>
</dbReference>
<dbReference type="Proteomes" id="UP000001805">
    <property type="component" value="Chromosome 1, Linkage Group I"/>
</dbReference>
<dbReference type="HOGENOM" id="CLU_015256_5_1_1"/>
<feature type="compositionally biased region" description="Polar residues" evidence="1">
    <location>
        <begin position="10"/>
        <end position="20"/>
    </location>
</feature>
<feature type="compositionally biased region" description="Pro residues" evidence="1">
    <location>
        <begin position="891"/>
        <end position="902"/>
    </location>
</feature>
<keyword evidence="3" id="KW-1185">Reference proteome</keyword>
<dbReference type="SUPFAM" id="SSF52540">
    <property type="entry name" value="P-loop containing nucleoside triphosphate hydrolases"/>
    <property type="match status" value="1"/>
</dbReference>
<dbReference type="InParanoid" id="Q7SHB0"/>
<dbReference type="Gene3D" id="1.10.10.2360">
    <property type="match status" value="1"/>
</dbReference>
<dbReference type="EMBL" id="CM002236">
    <property type="protein sequence ID" value="EAA36291.2"/>
    <property type="molecule type" value="Genomic_DNA"/>
</dbReference>
<feature type="compositionally biased region" description="Polar residues" evidence="1">
    <location>
        <begin position="343"/>
        <end position="366"/>
    </location>
</feature>
<feature type="region of interest" description="Disordered" evidence="1">
    <location>
        <begin position="1"/>
        <end position="28"/>
    </location>
</feature>
<dbReference type="Gene3D" id="3.40.50.300">
    <property type="entry name" value="P-loop containing nucleotide triphosphate hydrolases"/>
    <property type="match status" value="1"/>
</dbReference>
<protein>
    <recommendedName>
        <fullName evidence="4">AAA+ ATPase domain-containing protein</fullName>
    </recommendedName>
</protein>
<dbReference type="OrthoDB" id="2316594at2759"/>
<dbReference type="STRING" id="367110.Q7SHB0"/>
<feature type="compositionally biased region" description="Basic and acidic residues" evidence="1">
    <location>
        <begin position="675"/>
        <end position="684"/>
    </location>
</feature>
<feature type="region of interest" description="Disordered" evidence="1">
    <location>
        <begin position="889"/>
        <end position="953"/>
    </location>
</feature>